<dbReference type="InterPro" id="IPR048358">
    <property type="entry name" value="EZH1/2_MCSS"/>
</dbReference>
<comment type="caution">
    <text evidence="8">The sequence shown here is derived from an EMBL/GenBank/DDBJ whole genome shotgun (WGS) entry which is preliminary data.</text>
</comment>
<evidence type="ECO:0000259" key="6">
    <source>
        <dbReference type="Pfam" id="PF21358"/>
    </source>
</evidence>
<accession>A0A6A2WV08</accession>
<feature type="coiled-coil region" evidence="4">
    <location>
        <begin position="668"/>
        <end position="702"/>
    </location>
</feature>
<evidence type="ECO:0000256" key="3">
    <source>
        <dbReference type="PROSITE-ProRule" id="PRU01191"/>
    </source>
</evidence>
<organism evidence="8 9">
    <name type="scientific">Hibiscus syriacus</name>
    <name type="common">Rose of Sharon</name>
    <dbReference type="NCBI Taxonomy" id="106335"/>
    <lineage>
        <taxon>Eukaryota</taxon>
        <taxon>Viridiplantae</taxon>
        <taxon>Streptophyta</taxon>
        <taxon>Embryophyta</taxon>
        <taxon>Tracheophyta</taxon>
        <taxon>Spermatophyta</taxon>
        <taxon>Magnoliopsida</taxon>
        <taxon>eudicotyledons</taxon>
        <taxon>Gunneridae</taxon>
        <taxon>Pentapetalae</taxon>
        <taxon>rosids</taxon>
        <taxon>malvids</taxon>
        <taxon>Malvales</taxon>
        <taxon>Malvaceae</taxon>
        <taxon>Malvoideae</taxon>
        <taxon>Hibiscus</taxon>
    </lineage>
</organism>
<evidence type="ECO:0000256" key="2">
    <source>
        <dbReference type="ARBA" id="ARBA00023163"/>
    </source>
</evidence>
<dbReference type="InterPro" id="IPR005202">
    <property type="entry name" value="TF_GRAS"/>
</dbReference>
<feature type="region of interest" description="Leucine repeat II (LRII)" evidence="3">
    <location>
        <begin position="370"/>
        <end position="402"/>
    </location>
</feature>
<feature type="compositionally biased region" description="Basic and acidic residues" evidence="5">
    <location>
        <begin position="1088"/>
        <end position="1099"/>
    </location>
</feature>
<feature type="region of interest" description="Disordered" evidence="5">
    <location>
        <begin position="1082"/>
        <end position="1116"/>
    </location>
</feature>
<dbReference type="AlphaFoldDB" id="A0A6A2WV08"/>
<dbReference type="PANTHER" id="PTHR31636">
    <property type="entry name" value="OSJNBA0084A10.13 PROTEIN-RELATED"/>
    <property type="match status" value="1"/>
</dbReference>
<protein>
    <submittedName>
        <fullName evidence="8">Polycomb group protein MEDEA</fullName>
    </submittedName>
</protein>
<reference evidence="8" key="1">
    <citation type="submission" date="2019-09" db="EMBL/GenBank/DDBJ databases">
        <title>Draft genome information of white flower Hibiscus syriacus.</title>
        <authorList>
            <person name="Kim Y.-M."/>
        </authorList>
    </citation>
    <scope>NUCLEOTIDE SEQUENCE [LARGE SCALE GENOMIC DNA]</scope>
    <source>
        <strain evidence="8">YM2019G1</strain>
    </source>
</reference>
<dbReference type="PROSITE" id="PS50985">
    <property type="entry name" value="GRAS"/>
    <property type="match status" value="1"/>
</dbReference>
<keyword evidence="1" id="KW-0805">Transcription regulation</keyword>
<evidence type="ECO:0000313" key="9">
    <source>
        <dbReference type="Proteomes" id="UP000436088"/>
    </source>
</evidence>
<sequence>MYASMRSFSNSKMDSGLFSFNSTFDFNGIQGNYINLHDFEKDAAVIKGKHDHLFGNQENPVFPEHGLFQDNVTKMIQDQQPGQETKFDFSDEFDFNPVFSTNTAFEEFPRPDQNSKAIKETRSSFQLSSLELLSNYGKSFKKLRSTSAGGDGGEGIERGRKKLSTEEIMRVAGTRYVQFSDMRYDDFSMVMHPFGHALSGLSDDETKDVELVHLLLTAAEKVGYEQFERASRLLSRCKWIASEQANPVQRIVYYFTEALRERIDKATGRLVPKGSEAGFKTGTENGLSTSITTVRIHQYIPFFLVTQFAGIQAIIENVESASKIHIIDLQLRSGIQWTGMIQALAYRKPHRVELFKITAVGLVDDEKILESGKRLESVAASFNLPFSFNSVYVRDMEDIKEELFKVRNDESLAVLCPLVLRTMISRPGCLENMMRVMKNLNPAILVVIEIEASDNSPSFVNRFIKTLFFYSAYFDCLDTCLEHEAELRTEIESMLWSGIRNIVATEGKERIVRSVKMEVWSAFFKRFRMVELGFSNSSLYQANLVTKHFPHGGCCTLENIGKSLIVGWKGTPMQSVSAWKFSRDKGREIWTAILLSCGLSQTPLDWYGSFQWLLLNLKGKSLLVHILKLAWTGFIYFIWEERNRRHFGGTHRLAGAVKSHGEYSCGGVGNLTHKLNQLKRQIQAERTASEKVEKNKKKLESHVTEILSATSSRNVPCAEDNGFCKMLSARIQIPLCKLAGFAQGSGGDYANGHEVVSSTSVKLPYVEKLPPYTTWIFLDKNQRMAEDQSVVGRRRIYYDQHGSEALICSESEEDIAEPEEEQHEFSEGEDRLLCFYCVRHFILEYGLGEEILTSVSQFLGVTSSEIQDRHGLLRDKYSDQNIQDSVSEKGIFLDKSLSAALDSFHNLFCRRCLLFDCRLHGCSQSLINPSEKQPYWSEYEDDRKPCSDQCYLRLRAVKDVAEGSGVKALHGVKTATLEEKDLAVSSDAKEKKTIADADLKQDDRGEERLVGLEGINDSECAGEARTLVISSIPMDNHESSGKRKASQEPLDDPLHCSDGSQDFASKKKKTLLVLDVATKSSEAIPSHAGDESSKSRNDDVGTLNENEAQITAKNNKNEYGERGLEIFTCPASASKTNDKIGNEGKDVTEVPDLKWSSSEWNPIERELYLKGVEIFGRNR</sequence>
<keyword evidence="2" id="KW-0804">Transcription</keyword>
<evidence type="ECO:0000256" key="5">
    <source>
        <dbReference type="SAM" id="MobiDB-lite"/>
    </source>
</evidence>
<keyword evidence="9" id="KW-1185">Reference proteome</keyword>
<feature type="domain" description="EZH1/2 MCSS" evidence="6">
    <location>
        <begin position="900"/>
        <end position="922"/>
    </location>
</feature>
<proteinExistence type="inferred from homology"/>
<comment type="caution">
    <text evidence="3">Lacks conserved residue(s) required for the propagation of feature annotation.</text>
</comment>
<feature type="short sequence motif" description="VHIID" evidence="3">
    <location>
        <begin position="324"/>
        <end position="328"/>
    </location>
</feature>
<feature type="region of interest" description="SAW" evidence="3">
    <location>
        <begin position="504"/>
        <end position="580"/>
    </location>
</feature>
<gene>
    <name evidence="8" type="ORF">F3Y22_tig00112616pilonHSYRG00015</name>
</gene>
<evidence type="ECO:0000256" key="1">
    <source>
        <dbReference type="ARBA" id="ARBA00023015"/>
    </source>
</evidence>
<feature type="domain" description="Histone-lysine N-methyltransferase CLF-like HTH" evidence="7">
    <location>
        <begin position="825"/>
        <end position="873"/>
    </location>
</feature>
<evidence type="ECO:0000259" key="7">
    <source>
        <dbReference type="Pfam" id="PF25996"/>
    </source>
</evidence>
<dbReference type="Pfam" id="PF21358">
    <property type="entry name" value="Ezh2_MCSS"/>
    <property type="match status" value="1"/>
</dbReference>
<comment type="similarity">
    <text evidence="3">Belongs to the GRAS family.</text>
</comment>
<feature type="region of interest" description="Disordered" evidence="5">
    <location>
        <begin position="1032"/>
        <end position="1061"/>
    </location>
</feature>
<name>A0A6A2WV08_HIBSY</name>
<dbReference type="Proteomes" id="UP000436088">
    <property type="component" value="Unassembled WGS sequence"/>
</dbReference>
<evidence type="ECO:0000256" key="4">
    <source>
        <dbReference type="SAM" id="Coils"/>
    </source>
</evidence>
<dbReference type="Pfam" id="PF03514">
    <property type="entry name" value="GRAS"/>
    <property type="match status" value="1"/>
</dbReference>
<dbReference type="EMBL" id="VEPZ02001619">
    <property type="protein sequence ID" value="KAE8665403.1"/>
    <property type="molecule type" value="Genomic_DNA"/>
</dbReference>
<dbReference type="Pfam" id="PF25996">
    <property type="entry name" value="HTH_CLF_N"/>
    <property type="match status" value="1"/>
</dbReference>
<evidence type="ECO:0000313" key="8">
    <source>
        <dbReference type="EMBL" id="KAE8665403.1"/>
    </source>
</evidence>
<dbReference type="InterPro" id="IPR058609">
    <property type="entry name" value="HTH_CLF-like"/>
</dbReference>
<feature type="compositionally biased region" description="Polar residues" evidence="5">
    <location>
        <begin position="1103"/>
        <end position="1114"/>
    </location>
</feature>
<keyword evidence="4" id="KW-0175">Coiled coil</keyword>